<dbReference type="SMART" id="SM00223">
    <property type="entry name" value="APPLE"/>
    <property type="match status" value="1"/>
</dbReference>
<comment type="pathway">
    <text evidence="2">Protein modification; protein glycosylation.</text>
</comment>
<dbReference type="InterPro" id="IPR026050">
    <property type="entry name" value="C1GALT1/C1GALT1_chp1"/>
</dbReference>
<dbReference type="STRING" id="329046.A0A1Y2CJV3"/>
<evidence type="ECO:0000256" key="2">
    <source>
        <dbReference type="ARBA" id="ARBA00004922"/>
    </source>
</evidence>
<feature type="signal peptide" evidence="14">
    <location>
        <begin position="1"/>
        <end position="22"/>
    </location>
</feature>
<keyword evidence="6" id="KW-0808">Transferase</keyword>
<comment type="similarity">
    <text evidence="3">Belongs to the glycosyltransferase 31 family. Beta3-Gal-T subfamily.</text>
</comment>
<dbReference type="GO" id="GO:0006508">
    <property type="term" value="P:proteolysis"/>
    <property type="evidence" value="ECO:0007669"/>
    <property type="project" value="InterPro"/>
</dbReference>
<evidence type="ECO:0000256" key="13">
    <source>
        <dbReference type="ARBA" id="ARBA00023157"/>
    </source>
</evidence>
<dbReference type="Gene3D" id="3.90.550.50">
    <property type="match status" value="1"/>
</dbReference>
<dbReference type="OrthoDB" id="414175at2759"/>
<dbReference type="PANTHER" id="PTHR23033">
    <property type="entry name" value="BETA1,3-GALACTOSYLTRANSFERASE"/>
    <property type="match status" value="1"/>
</dbReference>
<dbReference type="EMBL" id="MCGO01000014">
    <property type="protein sequence ID" value="ORY47266.1"/>
    <property type="molecule type" value="Genomic_DNA"/>
</dbReference>
<evidence type="ECO:0000256" key="11">
    <source>
        <dbReference type="ARBA" id="ARBA00022989"/>
    </source>
</evidence>
<keyword evidence="9" id="KW-0547">Nucleotide-binding</keyword>
<evidence type="ECO:0000256" key="10">
    <source>
        <dbReference type="ARBA" id="ARBA00022968"/>
    </source>
</evidence>
<keyword evidence="10" id="KW-0735">Signal-anchor</keyword>
<comment type="caution">
    <text evidence="16">The sequence shown here is derived from an EMBL/GenBank/DDBJ whole genome shotgun (WGS) entry which is preliminary data.</text>
</comment>
<dbReference type="Pfam" id="PF02434">
    <property type="entry name" value="Fringe"/>
    <property type="match status" value="1"/>
</dbReference>
<keyword evidence="11" id="KW-1133">Transmembrane helix</keyword>
<evidence type="ECO:0000256" key="12">
    <source>
        <dbReference type="ARBA" id="ARBA00023136"/>
    </source>
</evidence>
<keyword evidence="5" id="KW-0328">Glycosyltransferase</keyword>
<evidence type="ECO:0000256" key="3">
    <source>
        <dbReference type="ARBA" id="ARBA00006462"/>
    </source>
</evidence>
<accession>A0A1Y2CJV3</accession>
<reference evidence="16 17" key="1">
    <citation type="submission" date="2016-07" db="EMBL/GenBank/DDBJ databases">
        <title>Pervasive Adenine N6-methylation of Active Genes in Fungi.</title>
        <authorList>
            <consortium name="DOE Joint Genome Institute"/>
            <person name="Mondo S.J."/>
            <person name="Dannebaum R.O."/>
            <person name="Kuo R.C."/>
            <person name="Labutti K."/>
            <person name="Haridas S."/>
            <person name="Kuo A."/>
            <person name="Salamov A."/>
            <person name="Ahrendt S.R."/>
            <person name="Lipzen A."/>
            <person name="Sullivan W."/>
            <person name="Andreopoulos W.B."/>
            <person name="Clum A."/>
            <person name="Lindquist E."/>
            <person name="Daum C."/>
            <person name="Ramamoorthy G.K."/>
            <person name="Gryganskyi A."/>
            <person name="Culley D."/>
            <person name="Magnuson J.K."/>
            <person name="James T.Y."/>
            <person name="O'Malley M.A."/>
            <person name="Stajich J.E."/>
            <person name="Spatafora J.W."/>
            <person name="Visel A."/>
            <person name="Grigoriev I.V."/>
        </authorList>
    </citation>
    <scope>NUCLEOTIDE SEQUENCE [LARGE SCALE GENOMIC DNA]</scope>
    <source>
        <strain evidence="16 17">JEL800</strain>
    </source>
</reference>
<dbReference type="EC" id="2.4.1.122" evidence="4"/>
<dbReference type="Proteomes" id="UP000193642">
    <property type="component" value="Unassembled WGS sequence"/>
</dbReference>
<feature type="chain" id="PRO_5010990996" description="N-acetylgalactosaminide beta-1,3-galactosyltransferase" evidence="14">
    <location>
        <begin position="23"/>
        <end position="407"/>
    </location>
</feature>
<dbReference type="InterPro" id="IPR003378">
    <property type="entry name" value="Fringe-like_glycosylTrfase"/>
</dbReference>
<sequence>MVGRSFFLPLLLTSLVLLFSLGAFIMVYETGEQKPIQPTESKVIAVTTTAATSQSQSSMGDLDIVVGLRTGKETLHRAQVQLQTFLKGHDKIVVFSDQGGELEGFKIHDVVTNLPYMSSINKRDNGTNPLDDIKPVGGTFGMKGWERDAHKFLPGLKLLYEKHPNSKWYIILDDDAFVNLVSLSHFLKGHDSDKEHYLGNAFVFSGCVDYEPKPAFAHGGPGIIISNGAMKKIQTVVDTCIPKYKDCWAGDIRVAICMKDANIYASGGKMQFNEGPDVVFYDQDPCESPNTFHKMSLNQIRKLDKLMRDSNFKPTMADVFREFRGYNHSSVIPKMDYEIGGDPFKKRTTEDEFGCMVACIEDAECASFSFWVEKKQCSLKRRPGRQEEKKGYASGYIGERYKCVPAS</sequence>
<evidence type="ECO:0000256" key="9">
    <source>
        <dbReference type="ARBA" id="ARBA00022741"/>
    </source>
</evidence>
<keyword evidence="14" id="KW-0732">Signal</keyword>
<dbReference type="GO" id="GO:0005576">
    <property type="term" value="C:extracellular region"/>
    <property type="evidence" value="ECO:0007669"/>
    <property type="project" value="InterPro"/>
</dbReference>
<evidence type="ECO:0000256" key="4">
    <source>
        <dbReference type="ARBA" id="ARBA00012557"/>
    </source>
</evidence>
<dbReference type="Pfam" id="PF00024">
    <property type="entry name" value="PAN_1"/>
    <property type="match status" value="1"/>
</dbReference>
<dbReference type="InterPro" id="IPR003609">
    <property type="entry name" value="Pan_app"/>
</dbReference>
<dbReference type="PANTHER" id="PTHR23033:SF47">
    <property type="entry name" value="APPLE DOMAIN-CONTAINING PROTEIN-RELATED"/>
    <property type="match status" value="1"/>
</dbReference>
<evidence type="ECO:0000256" key="6">
    <source>
        <dbReference type="ARBA" id="ARBA00022679"/>
    </source>
</evidence>
<comment type="subcellular location">
    <subcellularLocation>
        <location evidence="1">Membrane</location>
        <topology evidence="1">Single-pass type II membrane protein</topology>
    </subcellularLocation>
</comment>
<gene>
    <name evidence="16" type="ORF">BCR33DRAFT_715018</name>
</gene>
<keyword evidence="17" id="KW-1185">Reference proteome</keyword>
<evidence type="ECO:0000256" key="1">
    <source>
        <dbReference type="ARBA" id="ARBA00004606"/>
    </source>
</evidence>
<evidence type="ECO:0000256" key="5">
    <source>
        <dbReference type="ARBA" id="ARBA00022676"/>
    </source>
</evidence>
<evidence type="ECO:0000313" key="16">
    <source>
        <dbReference type="EMBL" id="ORY47266.1"/>
    </source>
</evidence>
<dbReference type="InterPro" id="IPR000177">
    <property type="entry name" value="Apple"/>
</dbReference>
<keyword evidence="7" id="KW-0812">Transmembrane</keyword>
<keyword evidence="12" id="KW-0472">Membrane</keyword>
<protein>
    <recommendedName>
        <fullName evidence="4">N-acetylgalactosaminide beta-1,3-galactosyltransferase</fullName>
        <ecNumber evidence="4">2.4.1.122</ecNumber>
    </recommendedName>
</protein>
<keyword evidence="8" id="KW-0677">Repeat</keyword>
<evidence type="ECO:0000259" key="15">
    <source>
        <dbReference type="SMART" id="SM00223"/>
    </source>
</evidence>
<organism evidence="16 17">
    <name type="scientific">Rhizoclosmatium globosum</name>
    <dbReference type="NCBI Taxonomy" id="329046"/>
    <lineage>
        <taxon>Eukaryota</taxon>
        <taxon>Fungi</taxon>
        <taxon>Fungi incertae sedis</taxon>
        <taxon>Chytridiomycota</taxon>
        <taxon>Chytridiomycota incertae sedis</taxon>
        <taxon>Chytridiomycetes</taxon>
        <taxon>Chytridiales</taxon>
        <taxon>Chytriomycetaceae</taxon>
        <taxon>Rhizoclosmatium</taxon>
    </lineage>
</organism>
<keyword evidence="13" id="KW-1015">Disulfide bond</keyword>
<dbReference type="GO" id="GO:0016020">
    <property type="term" value="C:membrane"/>
    <property type="evidence" value="ECO:0007669"/>
    <property type="project" value="UniProtKB-SubCell"/>
</dbReference>
<dbReference type="GO" id="GO:0016263">
    <property type="term" value="F:glycoprotein-N-acetylgalactosamine 3-beta-galactosyltransferase activity"/>
    <property type="evidence" value="ECO:0007669"/>
    <property type="project" value="UniProtKB-EC"/>
</dbReference>
<dbReference type="GO" id="GO:0000166">
    <property type="term" value="F:nucleotide binding"/>
    <property type="evidence" value="ECO:0007669"/>
    <property type="project" value="UniProtKB-KW"/>
</dbReference>
<evidence type="ECO:0000256" key="14">
    <source>
        <dbReference type="SAM" id="SignalP"/>
    </source>
</evidence>
<proteinExistence type="inferred from homology"/>
<feature type="domain" description="Apple" evidence="15">
    <location>
        <begin position="333"/>
        <end position="399"/>
    </location>
</feature>
<dbReference type="Gene3D" id="3.50.4.10">
    <property type="entry name" value="Hepatocyte Growth Factor"/>
    <property type="match status" value="1"/>
</dbReference>
<evidence type="ECO:0000313" key="17">
    <source>
        <dbReference type="Proteomes" id="UP000193642"/>
    </source>
</evidence>
<evidence type="ECO:0000256" key="8">
    <source>
        <dbReference type="ARBA" id="ARBA00022737"/>
    </source>
</evidence>
<dbReference type="AlphaFoldDB" id="A0A1Y2CJV3"/>
<name>A0A1Y2CJV3_9FUNG</name>
<evidence type="ECO:0000256" key="7">
    <source>
        <dbReference type="ARBA" id="ARBA00022692"/>
    </source>
</evidence>